<dbReference type="InterPro" id="IPR043128">
    <property type="entry name" value="Rev_trsase/Diguanyl_cyclase"/>
</dbReference>
<dbReference type="AlphaFoldDB" id="A0A317R9I7"/>
<evidence type="ECO:0000313" key="4">
    <source>
        <dbReference type="EMBL" id="PWW45645.1"/>
    </source>
</evidence>
<keyword evidence="5" id="KW-1185">Reference proteome</keyword>
<dbReference type="InterPro" id="IPR035919">
    <property type="entry name" value="EAL_sf"/>
</dbReference>
<name>A0A317R9I7_9BURK</name>
<dbReference type="PANTHER" id="PTHR44757">
    <property type="entry name" value="DIGUANYLATE CYCLASE DGCP"/>
    <property type="match status" value="1"/>
</dbReference>
<protein>
    <submittedName>
        <fullName evidence="4">Diguanylate cyclase/phosphodiesterase with PAS/PAC sensor(S)</fullName>
    </submittedName>
</protein>
<dbReference type="PANTHER" id="PTHR44757:SF2">
    <property type="entry name" value="BIOFILM ARCHITECTURE MAINTENANCE PROTEIN MBAA"/>
    <property type="match status" value="1"/>
</dbReference>
<dbReference type="SUPFAM" id="SSF141868">
    <property type="entry name" value="EAL domain-like"/>
    <property type="match status" value="1"/>
</dbReference>
<dbReference type="InterPro" id="IPR000014">
    <property type="entry name" value="PAS"/>
</dbReference>
<dbReference type="Gene3D" id="3.20.20.450">
    <property type="entry name" value="EAL domain"/>
    <property type="match status" value="1"/>
</dbReference>
<dbReference type="SMART" id="SM00267">
    <property type="entry name" value="GGDEF"/>
    <property type="match status" value="1"/>
</dbReference>
<dbReference type="InterPro" id="IPR001633">
    <property type="entry name" value="EAL_dom"/>
</dbReference>
<comment type="caution">
    <text evidence="4">The sequence shown here is derived from an EMBL/GenBank/DDBJ whole genome shotgun (WGS) entry which is preliminary data.</text>
</comment>
<organism evidence="4 5">
    <name type="scientific">Melaminivora alkalimesophila</name>
    <dbReference type="NCBI Taxonomy" id="1165852"/>
    <lineage>
        <taxon>Bacteria</taxon>
        <taxon>Pseudomonadati</taxon>
        <taxon>Pseudomonadota</taxon>
        <taxon>Betaproteobacteria</taxon>
        <taxon>Burkholderiales</taxon>
        <taxon>Comamonadaceae</taxon>
        <taxon>Melaminivora</taxon>
    </lineage>
</organism>
<accession>A0A317R9I7</accession>
<dbReference type="InterPro" id="IPR035965">
    <property type="entry name" value="PAS-like_dom_sf"/>
</dbReference>
<dbReference type="SMART" id="SM00052">
    <property type="entry name" value="EAL"/>
    <property type="match status" value="1"/>
</dbReference>
<evidence type="ECO:0000259" key="2">
    <source>
        <dbReference type="PROSITE" id="PS50883"/>
    </source>
</evidence>
<dbReference type="SUPFAM" id="SSF55073">
    <property type="entry name" value="Nucleotide cyclase"/>
    <property type="match status" value="1"/>
</dbReference>
<dbReference type="Pfam" id="PF08448">
    <property type="entry name" value="PAS_4"/>
    <property type="match status" value="1"/>
</dbReference>
<feature type="domain" description="GGDEF" evidence="3">
    <location>
        <begin position="304"/>
        <end position="437"/>
    </location>
</feature>
<sequence length="707" mass="77558">MEAPLPAPSEDPHAGGAAAALRIDSPFARLLADAVPVMLAYYASQELRCVFANARYAQLNGFTPETILGRTARQVLGEDTWAFVEPHIRQVLQGQAVRYEREQALPGGGVRFLEVSMVPHLVPPSPGGAPLAGVFVLVSDITHHRLAERALAESEERMRKFTSASEEGIIFHTDGVILDCNEAALHLTGFAREEVLGRPLREFILPQYQQAVRAYTAEQREDVYEVGVRRKDGGAIHLEVIGKSLPGAASGQRVVVLRDVSARKQAQARAEFLALHDALTQLPNRPHLMQHLARVLTESQARGQRVALLFVDLDHFRTVNDSLGHEAGDRLLREMARRLQGGSKTGQFVARAGADQFVLVLEAVADAQQAAASAASVLAHLHQPHLVGGVQVALSACVGVSLFPDDGDNADKLLRRATTAVRHAKEAGRGSYSLYLPTMEGHAPAVLQQEHLLRRAVREQQFVLHYQPQVRVDTGRLHGFEALVRWQHPEQGLVGPDHFIPLAESRGLITAIGRWVLREACRQLRAWHDEGLPQVQVSVNLSAIEFRQRDVVADIEHTLRECGLAPRFLEIEITETALMQHADQTRETLAALRALGVSVTVDDFGTGYSSLAYLKRYPLDKIKVDRSFVIDTPQDADDVAIVTAVVQLARSLQLQSVAEGVENPEQLALLRGLGCDLAQGYGIARPMPAAQALEWMRQQARPVARCG</sequence>
<feature type="domain" description="PAS" evidence="1">
    <location>
        <begin position="50"/>
        <end position="95"/>
    </location>
</feature>
<dbReference type="PROSITE" id="PS50112">
    <property type="entry name" value="PAS"/>
    <property type="match status" value="2"/>
</dbReference>
<dbReference type="Pfam" id="PF00563">
    <property type="entry name" value="EAL"/>
    <property type="match status" value="1"/>
</dbReference>
<evidence type="ECO:0000259" key="3">
    <source>
        <dbReference type="PROSITE" id="PS50887"/>
    </source>
</evidence>
<dbReference type="PROSITE" id="PS50887">
    <property type="entry name" value="GGDEF"/>
    <property type="match status" value="1"/>
</dbReference>
<dbReference type="FunFam" id="3.20.20.450:FF:000001">
    <property type="entry name" value="Cyclic di-GMP phosphodiesterase yahA"/>
    <property type="match status" value="1"/>
</dbReference>
<dbReference type="InterPro" id="IPR013656">
    <property type="entry name" value="PAS_4"/>
</dbReference>
<dbReference type="PROSITE" id="PS50883">
    <property type="entry name" value="EAL"/>
    <property type="match status" value="1"/>
</dbReference>
<dbReference type="Proteomes" id="UP000246483">
    <property type="component" value="Unassembled WGS sequence"/>
</dbReference>
<feature type="domain" description="EAL" evidence="2">
    <location>
        <begin position="446"/>
        <end position="700"/>
    </location>
</feature>
<dbReference type="NCBIfam" id="TIGR00254">
    <property type="entry name" value="GGDEF"/>
    <property type="match status" value="1"/>
</dbReference>
<dbReference type="Pfam" id="PF00990">
    <property type="entry name" value="GGDEF"/>
    <property type="match status" value="1"/>
</dbReference>
<gene>
    <name evidence="4" type="ORF">DFR36_106135</name>
</gene>
<feature type="domain" description="PAS" evidence="1">
    <location>
        <begin position="154"/>
        <end position="213"/>
    </location>
</feature>
<evidence type="ECO:0000313" key="5">
    <source>
        <dbReference type="Proteomes" id="UP000246483"/>
    </source>
</evidence>
<reference evidence="4 5" key="1">
    <citation type="submission" date="2018-05" db="EMBL/GenBank/DDBJ databases">
        <title>Genomic Encyclopedia of Type Strains, Phase IV (KMG-IV): sequencing the most valuable type-strain genomes for metagenomic binning, comparative biology and taxonomic classification.</title>
        <authorList>
            <person name="Goeker M."/>
        </authorList>
    </citation>
    <scope>NUCLEOTIDE SEQUENCE [LARGE SCALE GENOMIC DNA]</scope>
    <source>
        <strain evidence="4 5">DSM 26006</strain>
    </source>
</reference>
<dbReference type="InterPro" id="IPR000160">
    <property type="entry name" value="GGDEF_dom"/>
</dbReference>
<dbReference type="CDD" id="cd01948">
    <property type="entry name" value="EAL"/>
    <property type="match status" value="1"/>
</dbReference>
<dbReference type="SUPFAM" id="SSF55785">
    <property type="entry name" value="PYP-like sensor domain (PAS domain)"/>
    <property type="match status" value="2"/>
</dbReference>
<proteinExistence type="predicted"/>
<dbReference type="CDD" id="cd00130">
    <property type="entry name" value="PAS"/>
    <property type="match status" value="2"/>
</dbReference>
<dbReference type="EMBL" id="QGUB01000006">
    <property type="protein sequence ID" value="PWW45645.1"/>
    <property type="molecule type" value="Genomic_DNA"/>
</dbReference>
<dbReference type="Pfam" id="PF13426">
    <property type="entry name" value="PAS_9"/>
    <property type="match status" value="1"/>
</dbReference>
<dbReference type="OrthoDB" id="9813903at2"/>
<dbReference type="InterPro" id="IPR052155">
    <property type="entry name" value="Biofilm_reg_signaling"/>
</dbReference>
<dbReference type="Gene3D" id="3.30.450.20">
    <property type="entry name" value="PAS domain"/>
    <property type="match status" value="2"/>
</dbReference>
<dbReference type="InterPro" id="IPR029787">
    <property type="entry name" value="Nucleotide_cyclase"/>
</dbReference>
<dbReference type="CDD" id="cd01949">
    <property type="entry name" value="GGDEF"/>
    <property type="match status" value="1"/>
</dbReference>
<dbReference type="SMART" id="SM00091">
    <property type="entry name" value="PAS"/>
    <property type="match status" value="2"/>
</dbReference>
<dbReference type="NCBIfam" id="TIGR00229">
    <property type="entry name" value="sensory_box"/>
    <property type="match status" value="2"/>
</dbReference>
<evidence type="ECO:0000259" key="1">
    <source>
        <dbReference type="PROSITE" id="PS50112"/>
    </source>
</evidence>
<dbReference type="Gene3D" id="3.30.70.270">
    <property type="match status" value="1"/>
</dbReference>
<dbReference type="RefSeq" id="WP_110012348.1">
    <property type="nucleotide sequence ID" value="NZ_QGUB01000006.1"/>
</dbReference>